<dbReference type="EMBL" id="ATLV01026048">
    <property type="status" value="NOT_ANNOTATED_CDS"/>
    <property type="molecule type" value="Genomic_DNA"/>
</dbReference>
<organism evidence="1">
    <name type="scientific">Anopheles sinensis</name>
    <name type="common">Mosquito</name>
    <dbReference type="NCBI Taxonomy" id="74873"/>
    <lineage>
        <taxon>Eukaryota</taxon>
        <taxon>Metazoa</taxon>
        <taxon>Ecdysozoa</taxon>
        <taxon>Arthropoda</taxon>
        <taxon>Hexapoda</taxon>
        <taxon>Insecta</taxon>
        <taxon>Pterygota</taxon>
        <taxon>Neoptera</taxon>
        <taxon>Endopterygota</taxon>
        <taxon>Diptera</taxon>
        <taxon>Nematocera</taxon>
        <taxon>Culicoidea</taxon>
        <taxon>Culicidae</taxon>
        <taxon>Anophelinae</taxon>
        <taxon>Anopheles</taxon>
    </lineage>
</organism>
<sequence>MGAEPMNFLSAARDESERTVIITYEGNREALSDDPISQHAAGHTFITPVKHAHFDLANFGPRR</sequence>
<dbReference type="AlphaFoldDB" id="A0A084WRF7"/>
<dbReference type="Proteomes" id="UP000030765">
    <property type="component" value="Unassembled WGS sequence"/>
</dbReference>
<gene>
    <name evidence="1" type="ORF">ZHAS_00021069</name>
</gene>
<dbReference type="EMBL" id="KE525405">
    <property type="protein sequence ID" value="KFB52801.1"/>
    <property type="molecule type" value="Genomic_DNA"/>
</dbReference>
<evidence type="ECO:0000313" key="2">
    <source>
        <dbReference type="EnsemblMetazoa" id="ASIC021069-PA"/>
    </source>
</evidence>
<reference evidence="1 3" key="1">
    <citation type="journal article" date="2014" name="BMC Genomics">
        <title>Genome sequence of Anopheles sinensis provides insight into genetics basis of mosquito competence for malaria parasites.</title>
        <authorList>
            <person name="Zhou D."/>
            <person name="Zhang D."/>
            <person name="Ding G."/>
            <person name="Shi L."/>
            <person name="Hou Q."/>
            <person name="Ye Y."/>
            <person name="Xu Y."/>
            <person name="Zhou H."/>
            <person name="Xiong C."/>
            <person name="Li S."/>
            <person name="Yu J."/>
            <person name="Hong S."/>
            <person name="Yu X."/>
            <person name="Zou P."/>
            <person name="Chen C."/>
            <person name="Chang X."/>
            <person name="Wang W."/>
            <person name="Lv Y."/>
            <person name="Sun Y."/>
            <person name="Ma L."/>
            <person name="Shen B."/>
            <person name="Zhu C."/>
        </authorList>
    </citation>
    <scope>NUCLEOTIDE SEQUENCE [LARGE SCALE GENOMIC DNA]</scope>
</reference>
<keyword evidence="1" id="KW-0067">ATP-binding</keyword>
<evidence type="ECO:0000313" key="1">
    <source>
        <dbReference type="EMBL" id="KFB52801.1"/>
    </source>
</evidence>
<keyword evidence="1" id="KW-0547">Nucleotide-binding</keyword>
<dbReference type="VEuPathDB" id="VectorBase:ASIC021069"/>
<proteinExistence type="predicted"/>
<keyword evidence="3" id="KW-1185">Reference proteome</keyword>
<accession>A0A084WRF7</accession>
<reference evidence="2" key="2">
    <citation type="submission" date="2020-05" db="UniProtKB">
        <authorList>
            <consortium name="EnsemblMetazoa"/>
        </authorList>
    </citation>
    <scope>IDENTIFICATION</scope>
</reference>
<name>A0A084WRF7_ANOSI</name>
<evidence type="ECO:0000313" key="3">
    <source>
        <dbReference type="Proteomes" id="UP000030765"/>
    </source>
</evidence>
<protein>
    <submittedName>
        <fullName evidence="1 2">Multidrug ABC transporter ATP-binding protein</fullName>
    </submittedName>
</protein>
<dbReference type="GO" id="GO:0005524">
    <property type="term" value="F:ATP binding"/>
    <property type="evidence" value="ECO:0007669"/>
    <property type="project" value="UniProtKB-KW"/>
</dbReference>
<dbReference type="EnsemblMetazoa" id="ASIC021069-RA">
    <property type="protein sequence ID" value="ASIC021069-PA"/>
    <property type="gene ID" value="ASIC021069"/>
</dbReference>